<dbReference type="RefSeq" id="WP_086042880.1">
    <property type="nucleotide sequence ID" value="NZ_CBCRZA010000015.1"/>
</dbReference>
<evidence type="ECO:0000313" key="1">
    <source>
        <dbReference type="EMBL" id="ARQ07316.1"/>
    </source>
</evidence>
<name>A0A1W7AD18_9STAP</name>
<dbReference type="Pfam" id="PF05037">
    <property type="entry name" value="DUF669"/>
    <property type="match status" value="1"/>
</dbReference>
<dbReference type="GeneID" id="35295784"/>
<reference evidence="1 2" key="1">
    <citation type="journal article" date="2017" name="Int. J. Syst. Evol. Microbiol.">
        <title>Macrococcus canis sp. nov., a skin bacterium associated with infections in dogs.</title>
        <authorList>
            <person name="Gobeli Brawand S."/>
            <person name="Cotting K."/>
            <person name="Gomez-Sanz E."/>
            <person name="Collaud A."/>
            <person name="Thomann A."/>
            <person name="Brodard I."/>
            <person name="Rodriguez-Campos S."/>
            <person name="Strauss C."/>
            <person name="Perreten V."/>
        </authorList>
    </citation>
    <scope>NUCLEOTIDE SEQUENCE [LARGE SCALE GENOMIC DNA]</scope>
    <source>
        <strain evidence="1 2">KM45013</strain>
    </source>
</reference>
<organism evidence="1 2">
    <name type="scientific">Macrococcoides canis</name>
    <dbReference type="NCBI Taxonomy" id="1855823"/>
    <lineage>
        <taxon>Bacteria</taxon>
        <taxon>Bacillati</taxon>
        <taxon>Bacillota</taxon>
        <taxon>Bacilli</taxon>
        <taxon>Bacillales</taxon>
        <taxon>Staphylococcaceae</taxon>
        <taxon>Macrococcoides</taxon>
    </lineage>
</organism>
<sequence>MFKFDANNTGFETIEPGEYEVYMNNYTLKQSSTGKDMVVANYTIRPDVEQPAKNQEIRFDNFVVTEKALWRFNSYAKAIGTPDGHDFGDAKGWAQAMLGRAVRVKTSLNDKGYAQVDGFKQTKYPDFAIEPEIKKEVPQTNPFAQATGPIDISDDSMPF</sequence>
<dbReference type="EMBL" id="CP021059">
    <property type="protein sequence ID" value="ARQ07316.1"/>
    <property type="molecule type" value="Genomic_DNA"/>
</dbReference>
<accession>A0A1W7AD18</accession>
<protein>
    <recommendedName>
        <fullName evidence="3">DUF669 domain-containing protein</fullName>
    </recommendedName>
</protein>
<gene>
    <name evidence="1" type="ORF">MCCS_16790</name>
</gene>
<dbReference type="STRING" id="1855823.MCCS_16790"/>
<keyword evidence="2" id="KW-1185">Reference proteome</keyword>
<evidence type="ECO:0000313" key="2">
    <source>
        <dbReference type="Proteomes" id="UP000194154"/>
    </source>
</evidence>
<dbReference type="KEGG" id="mcak:MCCS_16790"/>
<evidence type="ECO:0008006" key="3">
    <source>
        <dbReference type="Google" id="ProtNLM"/>
    </source>
</evidence>
<proteinExistence type="predicted"/>
<dbReference type="Proteomes" id="UP000194154">
    <property type="component" value="Chromosome"/>
</dbReference>
<dbReference type="AlphaFoldDB" id="A0A1W7AD18"/>
<dbReference type="InterPro" id="IPR007731">
    <property type="entry name" value="DUF669"/>
</dbReference>
<dbReference type="OrthoDB" id="2403522at2"/>